<dbReference type="NCBIfam" id="TIGR04183">
    <property type="entry name" value="Por_Secre_tail"/>
    <property type="match status" value="1"/>
</dbReference>
<protein>
    <recommendedName>
        <fullName evidence="3">Secretion system C-terminal sorting domain-containing protein</fullName>
    </recommendedName>
</protein>
<evidence type="ECO:0000313" key="1">
    <source>
        <dbReference type="EMBL" id="GGG31356.1"/>
    </source>
</evidence>
<comment type="caution">
    <text evidence="1">The sequence shown here is derived from an EMBL/GenBank/DDBJ whole genome shotgun (WGS) entry which is preliminary data.</text>
</comment>
<gene>
    <name evidence="1" type="ORF">GCM10011378_04940</name>
</gene>
<evidence type="ECO:0000313" key="2">
    <source>
        <dbReference type="Proteomes" id="UP000601361"/>
    </source>
</evidence>
<organism evidence="1 2">
    <name type="scientific">Hymenobacter glacieicola</name>
    <dbReference type="NCBI Taxonomy" id="1562124"/>
    <lineage>
        <taxon>Bacteria</taxon>
        <taxon>Pseudomonadati</taxon>
        <taxon>Bacteroidota</taxon>
        <taxon>Cytophagia</taxon>
        <taxon>Cytophagales</taxon>
        <taxon>Hymenobacteraceae</taxon>
        <taxon>Hymenobacter</taxon>
    </lineage>
</organism>
<evidence type="ECO:0008006" key="3">
    <source>
        <dbReference type="Google" id="ProtNLM"/>
    </source>
</evidence>
<keyword evidence="2" id="KW-1185">Reference proteome</keyword>
<reference evidence="2" key="1">
    <citation type="journal article" date="2019" name="Int. J. Syst. Evol. Microbiol.">
        <title>The Global Catalogue of Microorganisms (GCM) 10K type strain sequencing project: providing services to taxonomists for standard genome sequencing and annotation.</title>
        <authorList>
            <consortium name="The Broad Institute Genomics Platform"/>
            <consortium name="The Broad Institute Genome Sequencing Center for Infectious Disease"/>
            <person name="Wu L."/>
            <person name="Ma J."/>
        </authorList>
    </citation>
    <scope>NUCLEOTIDE SEQUENCE [LARGE SCALE GENOMIC DNA]</scope>
    <source>
        <strain evidence="2">CGMCC 1.12990</strain>
    </source>
</reference>
<proteinExistence type="predicted"/>
<dbReference type="InterPro" id="IPR026444">
    <property type="entry name" value="Secre_tail"/>
</dbReference>
<sequence length="229" mass="24324">MAARVQEYRRINSVWTLIGSVTRDITYAASAGGNSNPTFTALRVGNTAQPFDKAIRVNPGQTVAVTLDATDADAGQTLGFSSGATTTVPGVTLQTLSPTQLRLTWQVPAGLPVGRYRIPVTVTDNGCPFNGTEVRTLTFLVTSQILASTSSRLPVAVAAYPTPFREQVRLQLAQPTLQPITVFDGLGRAVAQLTSSPDGSVLWQPAATLPSGLYVARTANGQQIRLLRE</sequence>
<dbReference type="Proteomes" id="UP000601361">
    <property type="component" value="Unassembled WGS sequence"/>
</dbReference>
<name>A0ABQ1WJ40_9BACT</name>
<dbReference type="EMBL" id="BMGS01000001">
    <property type="protein sequence ID" value="GGG31356.1"/>
    <property type="molecule type" value="Genomic_DNA"/>
</dbReference>
<accession>A0ABQ1WJ40</accession>
<dbReference type="RefSeq" id="WP_188556217.1">
    <property type="nucleotide sequence ID" value="NZ_BMGS01000001.1"/>
</dbReference>